<proteinExistence type="predicted"/>
<evidence type="ECO:0000313" key="1">
    <source>
        <dbReference type="EMBL" id="RBP11397.1"/>
    </source>
</evidence>
<name>A0A366F9V5_9HYPH</name>
<gene>
    <name evidence="1" type="ORF">DFR50_11692</name>
</gene>
<dbReference type="RefSeq" id="WP_170153232.1">
    <property type="nucleotide sequence ID" value="NZ_QNRK01000016.1"/>
</dbReference>
<accession>A0A366F9V5</accession>
<dbReference type="Proteomes" id="UP000253529">
    <property type="component" value="Unassembled WGS sequence"/>
</dbReference>
<sequence length="74" mass="8118">MSNFATNQTDLRPSAYVAELHRGDWRVVVPVRGKLSPRIAQRSFANQGDASAWLQSEAGMHAVKVLGLRGGRDL</sequence>
<reference evidence="1 2" key="1">
    <citation type="submission" date="2018-06" db="EMBL/GenBank/DDBJ databases">
        <title>Genomic Encyclopedia of Type Strains, Phase IV (KMG-IV): sequencing the most valuable type-strain genomes for metagenomic binning, comparative biology and taxonomic classification.</title>
        <authorList>
            <person name="Goeker M."/>
        </authorList>
    </citation>
    <scope>NUCLEOTIDE SEQUENCE [LARGE SCALE GENOMIC DNA]</scope>
    <source>
        <strain evidence="1 2">DSM 24875</strain>
    </source>
</reference>
<evidence type="ECO:0000313" key="2">
    <source>
        <dbReference type="Proteomes" id="UP000253529"/>
    </source>
</evidence>
<dbReference type="EMBL" id="QNRK01000016">
    <property type="protein sequence ID" value="RBP11397.1"/>
    <property type="molecule type" value="Genomic_DNA"/>
</dbReference>
<comment type="caution">
    <text evidence="1">The sequence shown here is derived from an EMBL/GenBank/DDBJ whole genome shotgun (WGS) entry which is preliminary data.</text>
</comment>
<organism evidence="1 2">
    <name type="scientific">Roseiarcus fermentans</name>
    <dbReference type="NCBI Taxonomy" id="1473586"/>
    <lineage>
        <taxon>Bacteria</taxon>
        <taxon>Pseudomonadati</taxon>
        <taxon>Pseudomonadota</taxon>
        <taxon>Alphaproteobacteria</taxon>
        <taxon>Hyphomicrobiales</taxon>
        <taxon>Roseiarcaceae</taxon>
        <taxon>Roseiarcus</taxon>
    </lineage>
</organism>
<protein>
    <submittedName>
        <fullName evidence="1">Uncharacterized protein</fullName>
    </submittedName>
</protein>
<dbReference type="AlphaFoldDB" id="A0A366F9V5"/>
<keyword evidence="2" id="KW-1185">Reference proteome</keyword>